<evidence type="ECO:0000256" key="10">
    <source>
        <dbReference type="ARBA" id="ARBA00023180"/>
    </source>
</evidence>
<comment type="subcellular location">
    <subcellularLocation>
        <location evidence="1">Cell membrane</location>
        <topology evidence="1">Single-pass type I membrane protein</topology>
    </subcellularLocation>
</comment>
<feature type="region of interest" description="Disordered" evidence="12">
    <location>
        <begin position="883"/>
        <end position="924"/>
    </location>
</feature>
<dbReference type="Pfam" id="PF00028">
    <property type="entry name" value="Cadherin"/>
    <property type="match status" value="6"/>
</dbReference>
<evidence type="ECO:0000313" key="16">
    <source>
        <dbReference type="EMBL" id="OWF43758.1"/>
    </source>
</evidence>
<reference evidence="16 17" key="1">
    <citation type="journal article" date="2017" name="Nat. Ecol. Evol.">
        <title>Scallop genome provides insights into evolution of bilaterian karyotype and development.</title>
        <authorList>
            <person name="Wang S."/>
            <person name="Zhang J."/>
            <person name="Jiao W."/>
            <person name="Li J."/>
            <person name="Xun X."/>
            <person name="Sun Y."/>
            <person name="Guo X."/>
            <person name="Huan P."/>
            <person name="Dong B."/>
            <person name="Zhang L."/>
            <person name="Hu X."/>
            <person name="Sun X."/>
            <person name="Wang J."/>
            <person name="Zhao C."/>
            <person name="Wang Y."/>
            <person name="Wang D."/>
            <person name="Huang X."/>
            <person name="Wang R."/>
            <person name="Lv J."/>
            <person name="Li Y."/>
            <person name="Zhang Z."/>
            <person name="Liu B."/>
            <person name="Lu W."/>
            <person name="Hui Y."/>
            <person name="Liang J."/>
            <person name="Zhou Z."/>
            <person name="Hou R."/>
            <person name="Li X."/>
            <person name="Liu Y."/>
            <person name="Li H."/>
            <person name="Ning X."/>
            <person name="Lin Y."/>
            <person name="Zhao L."/>
            <person name="Xing Q."/>
            <person name="Dou J."/>
            <person name="Li Y."/>
            <person name="Mao J."/>
            <person name="Guo H."/>
            <person name="Dou H."/>
            <person name="Li T."/>
            <person name="Mu C."/>
            <person name="Jiang W."/>
            <person name="Fu Q."/>
            <person name="Fu X."/>
            <person name="Miao Y."/>
            <person name="Liu J."/>
            <person name="Yu Q."/>
            <person name="Li R."/>
            <person name="Liao H."/>
            <person name="Li X."/>
            <person name="Kong Y."/>
            <person name="Jiang Z."/>
            <person name="Chourrout D."/>
            <person name="Li R."/>
            <person name="Bao Z."/>
        </authorList>
    </citation>
    <scope>NUCLEOTIDE SEQUENCE [LARGE SCALE GENOMIC DNA]</scope>
    <source>
        <strain evidence="16 17">PY_sf001</strain>
    </source>
</reference>
<evidence type="ECO:0000256" key="2">
    <source>
        <dbReference type="ARBA" id="ARBA00022475"/>
    </source>
</evidence>
<dbReference type="PROSITE" id="PS51257">
    <property type="entry name" value="PROKAR_LIPOPROTEIN"/>
    <property type="match status" value="1"/>
</dbReference>
<keyword evidence="3 13" id="KW-0812">Transmembrane</keyword>
<keyword evidence="10" id="KW-0325">Glycoprotein</keyword>
<evidence type="ECO:0000256" key="3">
    <source>
        <dbReference type="ARBA" id="ARBA00022692"/>
    </source>
</evidence>
<feature type="region of interest" description="Disordered" evidence="12">
    <location>
        <begin position="830"/>
        <end position="855"/>
    </location>
</feature>
<feature type="compositionally biased region" description="Basic and acidic residues" evidence="12">
    <location>
        <begin position="910"/>
        <end position="924"/>
    </location>
</feature>
<dbReference type="FunFam" id="2.60.40.60:FF:000036">
    <property type="entry name" value="Protocadherin 9"/>
    <property type="match status" value="1"/>
</dbReference>
<evidence type="ECO:0000256" key="9">
    <source>
        <dbReference type="ARBA" id="ARBA00023136"/>
    </source>
</evidence>
<dbReference type="SUPFAM" id="SSF49313">
    <property type="entry name" value="Cadherin-like"/>
    <property type="match status" value="7"/>
</dbReference>
<keyword evidence="9 13" id="KW-0472">Membrane</keyword>
<keyword evidence="17" id="KW-1185">Reference proteome</keyword>
<feature type="domain" description="Cadherin" evidence="15">
    <location>
        <begin position="135"/>
        <end position="246"/>
    </location>
</feature>
<comment type="caution">
    <text evidence="16">The sequence shown here is derived from an EMBL/GenBank/DDBJ whole genome shotgun (WGS) entry which is preliminary data.</text>
</comment>
<dbReference type="InterPro" id="IPR013164">
    <property type="entry name" value="Cadherin_N"/>
</dbReference>
<keyword evidence="4 14" id="KW-0732">Signal</keyword>
<keyword evidence="6 11" id="KW-0106">Calcium</keyword>
<feature type="domain" description="Cadherin" evidence="15">
    <location>
        <begin position="26"/>
        <end position="134"/>
    </location>
</feature>
<dbReference type="AlphaFoldDB" id="A0A210Q4U6"/>
<dbReference type="PROSITE" id="PS50268">
    <property type="entry name" value="CADHERIN_2"/>
    <property type="match status" value="7"/>
</dbReference>
<feature type="domain" description="Cadherin" evidence="15">
    <location>
        <begin position="353"/>
        <end position="456"/>
    </location>
</feature>
<dbReference type="GO" id="GO:0007163">
    <property type="term" value="P:establishment or maintenance of cell polarity"/>
    <property type="evidence" value="ECO:0007669"/>
    <property type="project" value="UniProtKB-ARBA"/>
</dbReference>
<dbReference type="FunFam" id="2.60.40.60:FF:000116">
    <property type="entry name" value="Dachsous cadherin-related 2"/>
    <property type="match status" value="1"/>
</dbReference>
<dbReference type="InterPro" id="IPR015919">
    <property type="entry name" value="Cadherin-like_sf"/>
</dbReference>
<evidence type="ECO:0000256" key="7">
    <source>
        <dbReference type="ARBA" id="ARBA00022889"/>
    </source>
</evidence>
<sequence>MAETVVRILLVFSMLTLSGCIDLFYSVQEEQTPPVILGNVETDSSVLNLIDPDQQQNIKYRILNTAESFTTNFDLEVSTGVLKLDAKLDREALCNSAAACVLQLSIAVASSDKFITSIKVNVTVLDTNDHKPLFSRSSISVPISERSSVNLTFPIIGATDLDAVGLNNSKISYQIFPNSETFGLKLMSGSQGSTDVSLILKQTVDREKLDNYQIYVVAKDMGVPQLSSTLTVDVTVEDYNDNKPVFTKNRYNATVREDVAIDTVIQTVVASDLDAADNGRVKYEFVFPQTLFELDGESGEISVVQQLTFSAAPLELSVRAYDLGTPQQTSLTLVDVHIIDINNHDPEINIRLLSNSNSATVEENSNIGTLVAYVSVQDKDSSNNGKVNCSIKSSQFSLLRISNSEYTVVTAEKLDREDKIEYVITVLCEDNGQPRRNHSASFIVEVLDKNDNMPIFMQGVYYGNLTENNQAGKMVTRVSASDMDQGVNAEVRYFVESDFADMFYVEPTTGVVIANVRFDREKVSEVRFKVLAMDSGTDIKYTSNTTVIVTIIDDNDEYPLFTQTRFNFSISENQNADTLLGNISATDRDIGMNGQVMYSLPSQHQMTLPFVVFPNGTVKSNRPLNRELKSSYDFIVMATDRGVPALSSTAKVSVQVLDKNDNYPQIIYPVKNNGTVIVSHLTPPGNEVTKIDAYDLDEGRNGALVFSMSRASANELFYIEETTGKIYLAQEIRTEDIKDYNLMIEVSDKGIVPKKSGADITLRIEFTVTEETSQPGIGQNVLIAITIACVTIVLSLAILVTIFLIRRGDSSKGSGRGSLTEHEEVKVTETLQIPPKKPCLAREGARSPLPENNNSVHYDVKKEVSFSMDDHDHRDSGIFMIANDHSSPVPMTRQSKTRQLQTFISQQPPTRDKQERRGADPAQDELHRMASIRLHEKLMHSYNKPLVYHPDENRQLLLLKKGLEDSRSDNSGEVTTDSGRGGSEEDMHHASIMI</sequence>
<evidence type="ECO:0000256" key="6">
    <source>
        <dbReference type="ARBA" id="ARBA00022837"/>
    </source>
</evidence>
<dbReference type="CDD" id="cd11304">
    <property type="entry name" value="Cadherin_repeat"/>
    <property type="match status" value="7"/>
</dbReference>
<dbReference type="Pfam" id="PF08266">
    <property type="entry name" value="Cadherin_2"/>
    <property type="match status" value="1"/>
</dbReference>
<dbReference type="FunFam" id="2.60.40.60:FF:000007">
    <property type="entry name" value="Protocadherin alpha 2"/>
    <property type="match status" value="1"/>
</dbReference>
<dbReference type="EMBL" id="NEDP02004995">
    <property type="protein sequence ID" value="OWF43758.1"/>
    <property type="molecule type" value="Genomic_DNA"/>
</dbReference>
<protein>
    <submittedName>
        <fullName evidence="16">Protocadherin-9</fullName>
    </submittedName>
</protein>
<dbReference type="FunFam" id="2.60.40.60:FF:000004">
    <property type="entry name" value="Protocadherin 1 gamma 2"/>
    <property type="match status" value="1"/>
</dbReference>
<dbReference type="PRINTS" id="PR00205">
    <property type="entry name" value="CADHERIN"/>
</dbReference>
<keyword evidence="8 13" id="KW-1133">Transmembrane helix</keyword>
<accession>A0A210Q4U6</accession>
<dbReference type="GO" id="GO:0007156">
    <property type="term" value="P:homophilic cell adhesion via plasma membrane adhesion molecules"/>
    <property type="evidence" value="ECO:0007669"/>
    <property type="project" value="InterPro"/>
</dbReference>
<dbReference type="PANTHER" id="PTHR24028:SF146">
    <property type="entry name" value="CADHERIN 96CB, ISOFORM D-RELATED"/>
    <property type="match status" value="1"/>
</dbReference>
<evidence type="ECO:0000256" key="5">
    <source>
        <dbReference type="ARBA" id="ARBA00022737"/>
    </source>
</evidence>
<feature type="domain" description="Cadherin" evidence="15">
    <location>
        <begin position="670"/>
        <end position="777"/>
    </location>
</feature>
<dbReference type="GO" id="GO:0005886">
    <property type="term" value="C:plasma membrane"/>
    <property type="evidence" value="ECO:0007669"/>
    <property type="project" value="UniProtKB-SubCell"/>
</dbReference>
<feature type="chain" id="PRO_5012577905" evidence="14">
    <location>
        <begin position="21"/>
        <end position="994"/>
    </location>
</feature>
<dbReference type="FunFam" id="2.60.40.60:FF:000020">
    <property type="entry name" value="Dachsous cadherin-related 1b"/>
    <property type="match status" value="2"/>
</dbReference>
<dbReference type="Proteomes" id="UP000242188">
    <property type="component" value="Unassembled WGS sequence"/>
</dbReference>
<name>A0A210Q4U6_MIZYE</name>
<keyword evidence="2" id="KW-1003">Cell membrane</keyword>
<feature type="domain" description="Cadherin" evidence="15">
    <location>
        <begin position="457"/>
        <end position="561"/>
    </location>
</feature>
<dbReference type="SMART" id="SM00112">
    <property type="entry name" value="CA"/>
    <property type="match status" value="7"/>
</dbReference>
<evidence type="ECO:0000256" key="8">
    <source>
        <dbReference type="ARBA" id="ARBA00022989"/>
    </source>
</evidence>
<dbReference type="InterPro" id="IPR002126">
    <property type="entry name" value="Cadherin-like_dom"/>
</dbReference>
<feature type="domain" description="Cadherin" evidence="15">
    <location>
        <begin position="562"/>
        <end position="666"/>
    </location>
</feature>
<feature type="transmembrane region" description="Helical" evidence="13">
    <location>
        <begin position="781"/>
        <end position="805"/>
    </location>
</feature>
<evidence type="ECO:0000256" key="4">
    <source>
        <dbReference type="ARBA" id="ARBA00022729"/>
    </source>
</evidence>
<organism evidence="16 17">
    <name type="scientific">Mizuhopecten yessoensis</name>
    <name type="common">Japanese scallop</name>
    <name type="synonym">Patinopecten yessoensis</name>
    <dbReference type="NCBI Taxonomy" id="6573"/>
    <lineage>
        <taxon>Eukaryota</taxon>
        <taxon>Metazoa</taxon>
        <taxon>Spiralia</taxon>
        <taxon>Lophotrochozoa</taxon>
        <taxon>Mollusca</taxon>
        <taxon>Bivalvia</taxon>
        <taxon>Autobranchia</taxon>
        <taxon>Pteriomorphia</taxon>
        <taxon>Pectinida</taxon>
        <taxon>Pectinoidea</taxon>
        <taxon>Pectinidae</taxon>
        <taxon>Mizuhopecten</taxon>
    </lineage>
</organism>
<dbReference type="InterPro" id="IPR020894">
    <property type="entry name" value="Cadherin_CS"/>
</dbReference>
<evidence type="ECO:0000256" key="1">
    <source>
        <dbReference type="ARBA" id="ARBA00004251"/>
    </source>
</evidence>
<feature type="compositionally biased region" description="Basic and acidic residues" evidence="12">
    <location>
        <begin position="982"/>
        <end position="994"/>
    </location>
</feature>
<feature type="signal peptide" evidence="14">
    <location>
        <begin position="1"/>
        <end position="20"/>
    </location>
</feature>
<feature type="compositionally biased region" description="Basic and acidic residues" evidence="12">
    <location>
        <begin position="961"/>
        <end position="970"/>
    </location>
</feature>
<dbReference type="GO" id="GO:0005509">
    <property type="term" value="F:calcium ion binding"/>
    <property type="evidence" value="ECO:0007669"/>
    <property type="project" value="UniProtKB-UniRule"/>
</dbReference>
<dbReference type="OrthoDB" id="6252479at2759"/>
<feature type="domain" description="Cadherin" evidence="15">
    <location>
        <begin position="247"/>
        <end position="348"/>
    </location>
</feature>
<dbReference type="PROSITE" id="PS00232">
    <property type="entry name" value="CADHERIN_1"/>
    <property type="match status" value="3"/>
</dbReference>
<feature type="compositionally biased region" description="Polar residues" evidence="12">
    <location>
        <begin position="892"/>
        <end position="909"/>
    </location>
</feature>
<feature type="region of interest" description="Disordered" evidence="12">
    <location>
        <begin position="961"/>
        <end position="994"/>
    </location>
</feature>
<dbReference type="PANTHER" id="PTHR24028">
    <property type="entry name" value="CADHERIN-87A"/>
    <property type="match status" value="1"/>
</dbReference>
<evidence type="ECO:0000313" key="17">
    <source>
        <dbReference type="Proteomes" id="UP000242188"/>
    </source>
</evidence>
<evidence type="ECO:0000256" key="13">
    <source>
        <dbReference type="SAM" id="Phobius"/>
    </source>
</evidence>
<keyword evidence="7" id="KW-0130">Cell adhesion</keyword>
<evidence type="ECO:0000256" key="14">
    <source>
        <dbReference type="SAM" id="SignalP"/>
    </source>
</evidence>
<gene>
    <name evidence="16" type="ORF">KP79_PYT12651</name>
</gene>
<proteinExistence type="predicted"/>
<dbReference type="InterPro" id="IPR050174">
    <property type="entry name" value="Protocadherin/Cadherin-CA"/>
</dbReference>
<evidence type="ECO:0000256" key="12">
    <source>
        <dbReference type="SAM" id="MobiDB-lite"/>
    </source>
</evidence>
<evidence type="ECO:0000259" key="15">
    <source>
        <dbReference type="PROSITE" id="PS50268"/>
    </source>
</evidence>
<evidence type="ECO:0000256" key="11">
    <source>
        <dbReference type="PROSITE-ProRule" id="PRU00043"/>
    </source>
</evidence>
<dbReference type="Gene3D" id="2.60.40.60">
    <property type="entry name" value="Cadherins"/>
    <property type="match status" value="7"/>
</dbReference>
<keyword evidence="5" id="KW-0677">Repeat</keyword>